<dbReference type="PANTHER" id="PTHR37422">
    <property type="entry name" value="TEICHURONIC ACID BIOSYNTHESIS PROTEIN TUAE"/>
    <property type="match status" value="1"/>
</dbReference>
<evidence type="ECO:0000256" key="4">
    <source>
        <dbReference type="ARBA" id="ARBA00022803"/>
    </source>
</evidence>
<dbReference type="PANTHER" id="PTHR37422:SF13">
    <property type="entry name" value="LIPOPOLYSACCHARIDE BIOSYNTHESIS PROTEIN PA4999-RELATED"/>
    <property type="match status" value="1"/>
</dbReference>
<gene>
    <name evidence="10" type="ORF">A3B14_02930</name>
</gene>
<dbReference type="Pfam" id="PF04932">
    <property type="entry name" value="Wzy_C"/>
    <property type="match status" value="1"/>
</dbReference>
<feature type="repeat" description="TPR" evidence="7">
    <location>
        <begin position="538"/>
        <end position="571"/>
    </location>
</feature>
<feature type="transmembrane region" description="Helical" evidence="8">
    <location>
        <begin position="9"/>
        <end position="33"/>
    </location>
</feature>
<feature type="transmembrane region" description="Helical" evidence="8">
    <location>
        <begin position="39"/>
        <end position="57"/>
    </location>
</feature>
<comment type="subcellular location">
    <subcellularLocation>
        <location evidence="1">Membrane</location>
        <topology evidence="1">Multi-pass membrane protein</topology>
    </subcellularLocation>
</comment>
<evidence type="ECO:0000256" key="3">
    <source>
        <dbReference type="ARBA" id="ARBA00022737"/>
    </source>
</evidence>
<feature type="transmembrane region" description="Helical" evidence="8">
    <location>
        <begin position="389"/>
        <end position="414"/>
    </location>
</feature>
<evidence type="ECO:0000256" key="7">
    <source>
        <dbReference type="PROSITE-ProRule" id="PRU00339"/>
    </source>
</evidence>
<dbReference type="SUPFAM" id="SSF48452">
    <property type="entry name" value="TPR-like"/>
    <property type="match status" value="1"/>
</dbReference>
<evidence type="ECO:0000256" key="2">
    <source>
        <dbReference type="ARBA" id="ARBA00022692"/>
    </source>
</evidence>
<dbReference type="InterPro" id="IPR013105">
    <property type="entry name" value="TPR_2"/>
</dbReference>
<reference evidence="10 11" key="1">
    <citation type="journal article" date="2016" name="Nat. Commun.">
        <title>Thousands of microbial genomes shed light on interconnected biogeochemical processes in an aquifer system.</title>
        <authorList>
            <person name="Anantharaman K."/>
            <person name="Brown C.T."/>
            <person name="Hug L.A."/>
            <person name="Sharon I."/>
            <person name="Castelle C.J."/>
            <person name="Probst A.J."/>
            <person name="Thomas B.C."/>
            <person name="Singh A."/>
            <person name="Wilkins M.J."/>
            <person name="Karaoz U."/>
            <person name="Brodie E.L."/>
            <person name="Williams K.H."/>
            <person name="Hubbard S.S."/>
            <person name="Banfield J.F."/>
        </authorList>
    </citation>
    <scope>NUCLEOTIDE SEQUENCE [LARGE SCALE GENOMIC DNA]</scope>
</reference>
<accession>A0A1G2U214</accession>
<feature type="transmembrane region" description="Helical" evidence="8">
    <location>
        <begin position="344"/>
        <end position="368"/>
    </location>
</feature>
<dbReference type="InterPro" id="IPR019734">
    <property type="entry name" value="TPR_rpt"/>
</dbReference>
<evidence type="ECO:0000313" key="10">
    <source>
        <dbReference type="EMBL" id="OHB03459.1"/>
    </source>
</evidence>
<sequence>MKANSVFKYLVLSGLFLIPFIPFIVSSSMLFPFITGKGFAFRIITEIIFVLWVIIALKSEQYRPKKSIILWSVAIFTAIVGVADLLSVNSYKSFWSNFERMEGFITILHLFLFFLVSISILKTESLWRKYIGVWVGSGVLMGIYAIFQLAGKLTINQGGVRVDGTFGNATYLAIYLVFIAFFATLLFVRSKKFHWWLYVPILVFILSILYHTATRGAILGLLGGAVVALALIFFSEKGKTKLKKTSAVVLVAVLIVIGGFFAVRNSAFVKSSPVLARFGSLSTSEIKSQGRYFVWPMALRGFKEKPIFGWGQEGFNYVFNKNYDPRMYSQEQWFDRSHNAVLDWLVAGGLLGALSYLSLFAAVVWLLWKKSKLPNAEKSIITGLLAAYFFNNIFVFDNLISYILFFLTIAYVHYESSEEPTLISKSIGPTAQRIVGPVLIVALVFSVYFANIKPIKASQTLISTLKELGTNGPSDKVLDLYEKAFSYGTFADQEVLEQLASSVGTFINSDIPTETKQRYLALVVDKFQKSIEGNPDDARPHLFYGLFLNRAGSPETALKELNRALELSPKKQAILFEIGNIYIDAKDYEKSLEYFKRAFELEPEFIEARIGYGLAALYVKKDQLANEILSEVPPNQLINDDRLAGPYIARNDYATLIQIFTERVRLNPDDVQSSISLAIVYLRAGQRLSSAGIVRGFIEKHPEYKDQLEPFLNDILAGKSF</sequence>
<feature type="transmembrane region" description="Helical" evidence="8">
    <location>
        <begin position="246"/>
        <end position="263"/>
    </location>
</feature>
<keyword evidence="6 8" id="KW-0472">Membrane</keyword>
<evidence type="ECO:0000256" key="8">
    <source>
        <dbReference type="SAM" id="Phobius"/>
    </source>
</evidence>
<comment type="caution">
    <text evidence="10">The sequence shown here is derived from an EMBL/GenBank/DDBJ whole genome shotgun (WGS) entry which is preliminary data.</text>
</comment>
<dbReference type="PROSITE" id="PS50293">
    <property type="entry name" value="TPR_REGION"/>
    <property type="match status" value="1"/>
</dbReference>
<feature type="transmembrane region" description="Helical" evidence="8">
    <location>
        <begin position="103"/>
        <end position="121"/>
    </location>
</feature>
<organism evidence="10 11">
    <name type="scientific">Candidatus Zambryskibacteria bacterium RIFCSPLOWO2_01_FULL_45_21</name>
    <dbReference type="NCBI Taxonomy" id="1802761"/>
    <lineage>
        <taxon>Bacteria</taxon>
        <taxon>Candidatus Zambryskiibacteriota</taxon>
    </lineage>
</organism>
<dbReference type="AlphaFoldDB" id="A0A1G2U214"/>
<feature type="repeat" description="TPR" evidence="7">
    <location>
        <begin position="572"/>
        <end position="605"/>
    </location>
</feature>
<proteinExistence type="predicted"/>
<dbReference type="InterPro" id="IPR011990">
    <property type="entry name" value="TPR-like_helical_dom_sf"/>
</dbReference>
<evidence type="ECO:0000259" key="9">
    <source>
        <dbReference type="Pfam" id="PF04932"/>
    </source>
</evidence>
<evidence type="ECO:0000313" key="11">
    <source>
        <dbReference type="Proteomes" id="UP000176800"/>
    </source>
</evidence>
<evidence type="ECO:0000256" key="1">
    <source>
        <dbReference type="ARBA" id="ARBA00004141"/>
    </source>
</evidence>
<keyword evidence="5 8" id="KW-1133">Transmembrane helix</keyword>
<feature type="transmembrane region" description="Helical" evidence="8">
    <location>
        <begin position="169"/>
        <end position="188"/>
    </location>
</feature>
<feature type="transmembrane region" description="Helical" evidence="8">
    <location>
        <begin position="69"/>
        <end position="91"/>
    </location>
</feature>
<feature type="domain" description="O-antigen ligase-related" evidence="9">
    <location>
        <begin position="201"/>
        <end position="357"/>
    </location>
</feature>
<feature type="transmembrane region" description="Helical" evidence="8">
    <location>
        <begin position="195"/>
        <end position="211"/>
    </location>
</feature>
<dbReference type="Gene3D" id="1.25.40.10">
    <property type="entry name" value="Tetratricopeptide repeat domain"/>
    <property type="match status" value="1"/>
</dbReference>
<protein>
    <recommendedName>
        <fullName evidence="9">O-antigen ligase-related domain-containing protein</fullName>
    </recommendedName>
</protein>
<dbReference type="SMART" id="SM00028">
    <property type="entry name" value="TPR"/>
    <property type="match status" value="2"/>
</dbReference>
<feature type="transmembrane region" description="Helical" evidence="8">
    <location>
        <begin position="434"/>
        <end position="452"/>
    </location>
</feature>
<evidence type="ECO:0000256" key="5">
    <source>
        <dbReference type="ARBA" id="ARBA00022989"/>
    </source>
</evidence>
<feature type="transmembrane region" description="Helical" evidence="8">
    <location>
        <begin position="130"/>
        <end position="149"/>
    </location>
</feature>
<keyword evidence="4 7" id="KW-0802">TPR repeat</keyword>
<evidence type="ECO:0000256" key="6">
    <source>
        <dbReference type="ARBA" id="ARBA00023136"/>
    </source>
</evidence>
<dbReference type="Proteomes" id="UP000176800">
    <property type="component" value="Unassembled WGS sequence"/>
</dbReference>
<dbReference type="InterPro" id="IPR007016">
    <property type="entry name" value="O-antigen_ligase-rel_domated"/>
</dbReference>
<feature type="transmembrane region" description="Helical" evidence="8">
    <location>
        <begin position="217"/>
        <end position="234"/>
    </location>
</feature>
<keyword evidence="2 8" id="KW-0812">Transmembrane</keyword>
<dbReference type="InterPro" id="IPR051533">
    <property type="entry name" value="WaaL-like"/>
</dbReference>
<dbReference type="EMBL" id="MHWE01000018">
    <property type="protein sequence ID" value="OHB03459.1"/>
    <property type="molecule type" value="Genomic_DNA"/>
</dbReference>
<dbReference type="GO" id="GO:0016020">
    <property type="term" value="C:membrane"/>
    <property type="evidence" value="ECO:0007669"/>
    <property type="project" value="UniProtKB-SubCell"/>
</dbReference>
<dbReference type="PROSITE" id="PS50005">
    <property type="entry name" value="TPR"/>
    <property type="match status" value="2"/>
</dbReference>
<dbReference type="Pfam" id="PF07719">
    <property type="entry name" value="TPR_2"/>
    <property type="match status" value="1"/>
</dbReference>
<keyword evidence="3" id="KW-0677">Repeat</keyword>
<name>A0A1G2U214_9BACT</name>